<dbReference type="PANTHER" id="PTHR47723:SF21">
    <property type="entry name" value="POLYNUCLEOTIDYL TRANSFERASE, RIBONUCLEASE H-LIKE SUPERFAMILY PROTEIN"/>
    <property type="match status" value="1"/>
</dbReference>
<dbReference type="CDD" id="cd06222">
    <property type="entry name" value="RNase_H_like"/>
    <property type="match status" value="1"/>
</dbReference>
<evidence type="ECO:0000313" key="2">
    <source>
        <dbReference type="Proteomes" id="UP001418222"/>
    </source>
</evidence>
<protein>
    <recommendedName>
        <fullName evidence="3">RNase H type-1 domain-containing protein</fullName>
    </recommendedName>
</protein>
<dbReference type="InterPro" id="IPR036397">
    <property type="entry name" value="RNaseH_sf"/>
</dbReference>
<evidence type="ECO:0008006" key="3">
    <source>
        <dbReference type="Google" id="ProtNLM"/>
    </source>
</evidence>
<dbReference type="GO" id="GO:0003676">
    <property type="term" value="F:nucleic acid binding"/>
    <property type="evidence" value="ECO:0007669"/>
    <property type="project" value="InterPro"/>
</dbReference>
<dbReference type="EMBL" id="JBBWWQ010000012">
    <property type="protein sequence ID" value="KAK8934138.1"/>
    <property type="molecule type" value="Genomic_DNA"/>
</dbReference>
<evidence type="ECO:0000313" key="1">
    <source>
        <dbReference type="EMBL" id="KAK8934138.1"/>
    </source>
</evidence>
<dbReference type="PANTHER" id="PTHR47723">
    <property type="entry name" value="OS05G0353850 PROTEIN"/>
    <property type="match status" value="1"/>
</dbReference>
<sequence>MENINCSTTFPSTRYWGTNRPDRPSPSIFWCPPPPDWIKSNVDGAVLPNNCAGIGVVVRDHHGAVQLAAGSGFAYWDPGQIELEAFRSLHRLLSPAMLEAKGVIIEGDCKNVLEFCRNSMHQAIWSDAHFMAQDLIFPS</sequence>
<reference evidence="1 2" key="1">
    <citation type="journal article" date="2022" name="Nat. Plants">
        <title>Genomes of leafy and leafless Platanthera orchids illuminate the evolution of mycoheterotrophy.</title>
        <authorList>
            <person name="Li M.H."/>
            <person name="Liu K.W."/>
            <person name="Li Z."/>
            <person name="Lu H.C."/>
            <person name="Ye Q.L."/>
            <person name="Zhang D."/>
            <person name="Wang J.Y."/>
            <person name="Li Y.F."/>
            <person name="Zhong Z.M."/>
            <person name="Liu X."/>
            <person name="Yu X."/>
            <person name="Liu D.K."/>
            <person name="Tu X.D."/>
            <person name="Liu B."/>
            <person name="Hao Y."/>
            <person name="Liao X.Y."/>
            <person name="Jiang Y.T."/>
            <person name="Sun W.H."/>
            <person name="Chen J."/>
            <person name="Chen Y.Q."/>
            <person name="Ai Y."/>
            <person name="Zhai J.W."/>
            <person name="Wu S.S."/>
            <person name="Zhou Z."/>
            <person name="Hsiao Y.Y."/>
            <person name="Wu W.L."/>
            <person name="Chen Y.Y."/>
            <person name="Lin Y.F."/>
            <person name="Hsu J.L."/>
            <person name="Li C.Y."/>
            <person name="Wang Z.W."/>
            <person name="Zhao X."/>
            <person name="Zhong W.Y."/>
            <person name="Ma X.K."/>
            <person name="Ma L."/>
            <person name="Huang J."/>
            <person name="Chen G.Z."/>
            <person name="Huang M.Z."/>
            <person name="Huang L."/>
            <person name="Peng D.H."/>
            <person name="Luo Y.B."/>
            <person name="Zou S.Q."/>
            <person name="Chen S.P."/>
            <person name="Lan S."/>
            <person name="Tsai W.C."/>
            <person name="Van de Peer Y."/>
            <person name="Liu Z.J."/>
        </authorList>
    </citation>
    <scope>NUCLEOTIDE SEQUENCE [LARGE SCALE GENOMIC DNA]</scope>
    <source>
        <strain evidence="1">Lor287</strain>
    </source>
</reference>
<dbReference type="InterPro" id="IPR012337">
    <property type="entry name" value="RNaseH-like_sf"/>
</dbReference>
<proteinExistence type="predicted"/>
<organism evidence="1 2">
    <name type="scientific">Platanthera zijinensis</name>
    <dbReference type="NCBI Taxonomy" id="2320716"/>
    <lineage>
        <taxon>Eukaryota</taxon>
        <taxon>Viridiplantae</taxon>
        <taxon>Streptophyta</taxon>
        <taxon>Embryophyta</taxon>
        <taxon>Tracheophyta</taxon>
        <taxon>Spermatophyta</taxon>
        <taxon>Magnoliopsida</taxon>
        <taxon>Liliopsida</taxon>
        <taxon>Asparagales</taxon>
        <taxon>Orchidaceae</taxon>
        <taxon>Orchidoideae</taxon>
        <taxon>Orchideae</taxon>
        <taxon>Orchidinae</taxon>
        <taxon>Platanthera</taxon>
    </lineage>
</organism>
<dbReference type="AlphaFoldDB" id="A0AAP0BA59"/>
<dbReference type="SUPFAM" id="SSF53098">
    <property type="entry name" value="Ribonuclease H-like"/>
    <property type="match status" value="1"/>
</dbReference>
<keyword evidence="2" id="KW-1185">Reference proteome</keyword>
<dbReference type="InterPro" id="IPR053151">
    <property type="entry name" value="RNase_H-like"/>
</dbReference>
<accession>A0AAP0BA59</accession>
<dbReference type="Gene3D" id="3.30.420.10">
    <property type="entry name" value="Ribonuclease H-like superfamily/Ribonuclease H"/>
    <property type="match status" value="1"/>
</dbReference>
<dbReference type="InterPro" id="IPR044730">
    <property type="entry name" value="RNase_H-like_dom_plant"/>
</dbReference>
<dbReference type="Proteomes" id="UP001418222">
    <property type="component" value="Unassembled WGS sequence"/>
</dbReference>
<comment type="caution">
    <text evidence="1">The sequence shown here is derived from an EMBL/GenBank/DDBJ whole genome shotgun (WGS) entry which is preliminary data.</text>
</comment>
<name>A0AAP0BA59_9ASPA</name>
<gene>
    <name evidence="1" type="ORF">KSP39_PZI014293</name>
</gene>